<sequence>MFKQSMLSGNCEQRYHKLLDYTTQYLNAYRGTAKFAYAWNTVLAHNDATPVFKADAGDVNMFKQSMFSGNCEQRYHKLLDYTTQYLNAYRGKAKFAYAWNTVLAH</sequence>
<reference evidence="2" key="1">
    <citation type="submission" date="2016-11" db="UniProtKB">
        <authorList>
            <consortium name="WormBaseParasite"/>
        </authorList>
    </citation>
    <scope>IDENTIFICATION</scope>
</reference>
<organism evidence="1 2">
    <name type="scientific">Steinernema glaseri</name>
    <dbReference type="NCBI Taxonomy" id="37863"/>
    <lineage>
        <taxon>Eukaryota</taxon>
        <taxon>Metazoa</taxon>
        <taxon>Ecdysozoa</taxon>
        <taxon>Nematoda</taxon>
        <taxon>Chromadorea</taxon>
        <taxon>Rhabditida</taxon>
        <taxon>Tylenchina</taxon>
        <taxon>Panagrolaimomorpha</taxon>
        <taxon>Strongyloidoidea</taxon>
        <taxon>Steinernematidae</taxon>
        <taxon>Steinernema</taxon>
    </lineage>
</organism>
<evidence type="ECO:0000313" key="2">
    <source>
        <dbReference type="WBParaSite" id="L893_g11150.t1"/>
    </source>
</evidence>
<dbReference type="Proteomes" id="UP000095287">
    <property type="component" value="Unplaced"/>
</dbReference>
<accession>A0A1I7XZB7</accession>
<protein>
    <submittedName>
        <fullName evidence="2">Uncharacterized protein</fullName>
    </submittedName>
</protein>
<dbReference type="AlphaFoldDB" id="A0A1I7XZB7"/>
<keyword evidence="1" id="KW-1185">Reference proteome</keyword>
<name>A0A1I7XZB7_9BILA</name>
<dbReference type="WBParaSite" id="L893_g11150.t1">
    <property type="protein sequence ID" value="L893_g11150.t1"/>
    <property type="gene ID" value="L893_g11150"/>
</dbReference>
<proteinExistence type="predicted"/>
<evidence type="ECO:0000313" key="1">
    <source>
        <dbReference type="Proteomes" id="UP000095287"/>
    </source>
</evidence>